<keyword evidence="1" id="KW-0812">Transmembrane</keyword>
<keyword evidence="1" id="KW-1133">Transmembrane helix</keyword>
<dbReference type="AlphaFoldDB" id="A0A1J4JPK9"/>
<dbReference type="RefSeq" id="XP_068353472.1">
    <property type="nucleotide sequence ID" value="XM_068494040.1"/>
</dbReference>
<dbReference type="EMBL" id="MLAK01000960">
    <property type="protein sequence ID" value="OHT00336.1"/>
    <property type="molecule type" value="Genomic_DNA"/>
</dbReference>
<keyword evidence="3" id="KW-1185">Reference proteome</keyword>
<evidence type="ECO:0000313" key="3">
    <source>
        <dbReference type="Proteomes" id="UP000179807"/>
    </source>
</evidence>
<dbReference type="VEuPathDB" id="TrichDB:TRFO_08004"/>
<organism evidence="2 3">
    <name type="scientific">Tritrichomonas foetus</name>
    <dbReference type="NCBI Taxonomy" id="1144522"/>
    <lineage>
        <taxon>Eukaryota</taxon>
        <taxon>Metamonada</taxon>
        <taxon>Parabasalia</taxon>
        <taxon>Tritrichomonadida</taxon>
        <taxon>Tritrichomonadidae</taxon>
        <taxon>Tritrichomonas</taxon>
    </lineage>
</organism>
<name>A0A1J4JPK9_9EUKA</name>
<protein>
    <submittedName>
        <fullName evidence="2">Uncharacterized protein</fullName>
    </submittedName>
</protein>
<sequence>MVSLRKTKQDIKNLFCITFFNFMFFFFFFFFFFLFFFSFIFRNFEYSNLTKSYNRNSDSPLELTKQLFDRNTEV</sequence>
<keyword evidence="1" id="KW-0472">Membrane</keyword>
<dbReference type="Proteomes" id="UP000179807">
    <property type="component" value="Unassembled WGS sequence"/>
</dbReference>
<comment type="caution">
    <text evidence="2">The sequence shown here is derived from an EMBL/GenBank/DDBJ whole genome shotgun (WGS) entry which is preliminary data.</text>
</comment>
<accession>A0A1J4JPK9</accession>
<dbReference type="GeneID" id="94828744"/>
<reference evidence="2" key="1">
    <citation type="submission" date="2016-10" db="EMBL/GenBank/DDBJ databases">
        <authorList>
            <person name="Benchimol M."/>
            <person name="Almeida L.G."/>
            <person name="Vasconcelos A.T."/>
            <person name="Perreira-Neves A."/>
            <person name="Rosa I.A."/>
            <person name="Tasca T."/>
            <person name="Bogo M.R."/>
            <person name="de Souza W."/>
        </authorList>
    </citation>
    <scope>NUCLEOTIDE SEQUENCE [LARGE SCALE GENOMIC DNA]</scope>
    <source>
        <strain evidence="2">K</strain>
    </source>
</reference>
<feature type="transmembrane region" description="Helical" evidence="1">
    <location>
        <begin position="14"/>
        <end position="41"/>
    </location>
</feature>
<gene>
    <name evidence="2" type="ORF">TRFO_08004</name>
</gene>
<proteinExistence type="predicted"/>
<evidence type="ECO:0000256" key="1">
    <source>
        <dbReference type="SAM" id="Phobius"/>
    </source>
</evidence>
<evidence type="ECO:0000313" key="2">
    <source>
        <dbReference type="EMBL" id="OHT00336.1"/>
    </source>
</evidence>